<accession>A0A066YT87</accession>
<dbReference type="GO" id="GO:0070813">
    <property type="term" value="P:hydrogen sulfide metabolic process"/>
    <property type="evidence" value="ECO:0007669"/>
    <property type="project" value="TreeGrafter"/>
</dbReference>
<dbReference type="GO" id="GO:0006749">
    <property type="term" value="P:glutathione metabolic process"/>
    <property type="evidence" value="ECO:0007669"/>
    <property type="project" value="InterPro"/>
</dbReference>
<evidence type="ECO:0000313" key="4">
    <source>
        <dbReference type="Proteomes" id="UP000027178"/>
    </source>
</evidence>
<dbReference type="HOGENOM" id="CLU_030571_7_1_11"/>
<dbReference type="RefSeq" id="WP_035869114.1">
    <property type="nucleotide sequence ID" value="NZ_KK853997.1"/>
</dbReference>
<dbReference type="EMBL" id="JNBY01000148">
    <property type="protein sequence ID" value="KDN81301.1"/>
    <property type="molecule type" value="Genomic_DNA"/>
</dbReference>
<dbReference type="eggNOG" id="COG0607">
    <property type="taxonomic scope" value="Bacteria"/>
</dbReference>
<dbReference type="PROSITE" id="PS50206">
    <property type="entry name" value="RHODANESE_3"/>
    <property type="match status" value="2"/>
</dbReference>
<protein>
    <submittedName>
        <fullName evidence="3">Sulfurtransferase</fullName>
    </submittedName>
</protein>
<dbReference type="SUPFAM" id="SSF52821">
    <property type="entry name" value="Rhodanese/Cell cycle control phosphatase"/>
    <property type="match status" value="2"/>
</dbReference>
<dbReference type="eggNOG" id="COG0491">
    <property type="taxonomic scope" value="Bacteria"/>
</dbReference>
<comment type="caution">
    <text evidence="3">The sequence shown here is derived from an EMBL/GenBank/DDBJ whole genome shotgun (WGS) entry which is preliminary data.</text>
</comment>
<dbReference type="AlphaFoldDB" id="A0A066YT87"/>
<keyword evidence="4" id="KW-1185">Reference proteome</keyword>
<evidence type="ECO:0000313" key="3">
    <source>
        <dbReference type="EMBL" id="KDN81301.1"/>
    </source>
</evidence>
<dbReference type="PANTHER" id="PTHR43084">
    <property type="entry name" value="PERSULFIDE DIOXYGENASE ETHE1"/>
    <property type="match status" value="1"/>
</dbReference>
<dbReference type="Pfam" id="PF00581">
    <property type="entry name" value="Rhodanese"/>
    <property type="match status" value="2"/>
</dbReference>
<dbReference type="PANTHER" id="PTHR43084:SF1">
    <property type="entry name" value="PERSULFIDE DIOXYGENASE ETHE1, MITOCHONDRIAL"/>
    <property type="match status" value="1"/>
</dbReference>
<reference evidence="3 4" key="1">
    <citation type="submission" date="2014-05" db="EMBL/GenBank/DDBJ databases">
        <title>Draft Genome Sequence of Kitasatospora cheerisanensis KCTC 2395.</title>
        <authorList>
            <person name="Nam D.H."/>
        </authorList>
    </citation>
    <scope>NUCLEOTIDE SEQUENCE [LARGE SCALE GENOMIC DNA]</scope>
    <source>
        <strain evidence="3 4">KCTC 2395</strain>
    </source>
</reference>
<dbReference type="Gene3D" id="3.40.250.10">
    <property type="entry name" value="Rhodanese-like domain"/>
    <property type="match status" value="2"/>
</dbReference>
<keyword evidence="3" id="KW-0808">Transferase</keyword>
<proteinExistence type="predicted"/>
<name>A0A066YT87_9ACTN</name>
<dbReference type="OrthoDB" id="3196337at2"/>
<feature type="domain" description="Rhodanese" evidence="2">
    <location>
        <begin position="373"/>
        <end position="454"/>
    </location>
</feature>
<dbReference type="InterPro" id="IPR001279">
    <property type="entry name" value="Metallo-B-lactamas"/>
</dbReference>
<dbReference type="InterPro" id="IPR036866">
    <property type="entry name" value="RibonucZ/Hydroxyglut_hydro"/>
</dbReference>
<dbReference type="InterPro" id="IPR001763">
    <property type="entry name" value="Rhodanese-like_dom"/>
</dbReference>
<dbReference type="GO" id="GO:0016740">
    <property type="term" value="F:transferase activity"/>
    <property type="evidence" value="ECO:0007669"/>
    <property type="project" value="UniProtKB-KW"/>
</dbReference>
<gene>
    <name evidence="3" type="ORF">KCH_69330</name>
</gene>
<dbReference type="GO" id="GO:0046872">
    <property type="term" value="F:metal ion binding"/>
    <property type="evidence" value="ECO:0007669"/>
    <property type="project" value="UniProtKB-KW"/>
</dbReference>
<dbReference type="GO" id="GO:0050313">
    <property type="term" value="F:sulfur dioxygenase activity"/>
    <property type="evidence" value="ECO:0007669"/>
    <property type="project" value="InterPro"/>
</dbReference>
<dbReference type="InterPro" id="IPR036873">
    <property type="entry name" value="Rhodanese-like_dom_sf"/>
</dbReference>
<dbReference type="Gene3D" id="3.60.15.10">
    <property type="entry name" value="Ribonuclease Z/Hydroxyacylglutathione hydrolase-like"/>
    <property type="match status" value="1"/>
</dbReference>
<dbReference type="PATRIC" id="fig|1348663.4.peg.6710"/>
<dbReference type="SUPFAM" id="SSF56281">
    <property type="entry name" value="Metallo-hydrolase/oxidoreductase"/>
    <property type="match status" value="1"/>
</dbReference>
<keyword evidence="1" id="KW-0479">Metal-binding</keyword>
<dbReference type="InterPro" id="IPR051682">
    <property type="entry name" value="Mito_Persulfide_Diox"/>
</dbReference>
<feature type="domain" description="Rhodanese" evidence="2">
    <location>
        <begin position="268"/>
        <end position="297"/>
    </location>
</feature>
<dbReference type="SMART" id="SM00849">
    <property type="entry name" value="Lactamase_B"/>
    <property type="match status" value="1"/>
</dbReference>
<dbReference type="FunFam" id="3.60.15.10:FF:000030">
    <property type="entry name" value="Metallo-beta-lactamase family protein"/>
    <property type="match status" value="1"/>
</dbReference>
<dbReference type="InterPro" id="IPR044528">
    <property type="entry name" value="POD-like_MBL-fold"/>
</dbReference>
<evidence type="ECO:0000256" key="1">
    <source>
        <dbReference type="ARBA" id="ARBA00022723"/>
    </source>
</evidence>
<dbReference type="Pfam" id="PF00753">
    <property type="entry name" value="Lactamase_B"/>
    <property type="match status" value="1"/>
</dbReference>
<dbReference type="CDD" id="cd07724">
    <property type="entry name" value="POD-like_MBL-fold"/>
    <property type="match status" value="1"/>
</dbReference>
<dbReference type="Proteomes" id="UP000027178">
    <property type="component" value="Unassembled WGS sequence"/>
</dbReference>
<dbReference type="CDD" id="cd00158">
    <property type="entry name" value="RHOD"/>
    <property type="match status" value="1"/>
</dbReference>
<sequence>MFFAQYYLDCLSQASYLIADETTGRAVVVDPRRDVDEYLAEAEARGFTVEGVINTHFHADFLSGHLELAARTGAWIGYGRRAETEYPIRKLAEGERISLGTVELEILETPGHTPESISVLVRENAEDTVPYGVLTGDALFIGDVGRPDLLASAGVTADELGRMLYDSVQHKLMGLPDEVRVYPAHGAGSACGKNLSTERQSTIGQQRATNYACAPMGEDEFVAIVTAGQPAAPGYFGYDADLNRRERELFDAEALAAPLDAEAFLARRAEGAVVVDARDPLEFAAGHLAGAINIPADGRFAEQAGTVLDPAWPLLVVAPEGREQETVTRLARIGFDRVAGHLADPETAFRSVPEQMRQAARRTVADLRAELAGDEPPLVLDVRGAGEREGGLIPGSMHLPLAELPQRLAEIPQDRPVVVHCAGGHRSSIAASLLRHHGHPQTSDLLGGYGAWETAV</sequence>
<dbReference type="SMART" id="SM00450">
    <property type="entry name" value="RHOD"/>
    <property type="match status" value="2"/>
</dbReference>
<organism evidence="3 4">
    <name type="scientific">Kitasatospora cheerisanensis KCTC 2395</name>
    <dbReference type="NCBI Taxonomy" id="1348663"/>
    <lineage>
        <taxon>Bacteria</taxon>
        <taxon>Bacillati</taxon>
        <taxon>Actinomycetota</taxon>
        <taxon>Actinomycetes</taxon>
        <taxon>Kitasatosporales</taxon>
        <taxon>Streptomycetaceae</taxon>
        <taxon>Kitasatospora</taxon>
    </lineage>
</organism>
<evidence type="ECO:0000259" key="2">
    <source>
        <dbReference type="PROSITE" id="PS50206"/>
    </source>
</evidence>